<evidence type="ECO:0000256" key="2">
    <source>
        <dbReference type="SAM" id="Phobius"/>
    </source>
</evidence>
<name>A0ABD5R1H8_9EURY</name>
<sequence>MSEIRRRRPWLAVLLALLISGLGHAYLRRWARAFGWYVVITATLVLLVPDAAVDRLLAREAPPLADIAPGLLAVLASVVDAYVLAVRNNRRYDRQRGAGGERTVETGGKTGAGRTGAGETGTGTVERAGADGTVTDESDAGSAGPEGERRARRTGTDAEGKPPGAVPSTIKCPNCGRKTDADLDFCHWCTEPLDAPDGPAE</sequence>
<evidence type="ECO:0000313" key="4">
    <source>
        <dbReference type="EMBL" id="MFC5278729.1"/>
    </source>
</evidence>
<dbReference type="InterPro" id="IPR055997">
    <property type="entry name" value="DUF7575"/>
</dbReference>
<keyword evidence="2" id="KW-0472">Membrane</keyword>
<organism evidence="4 5">
    <name type="scientific">Halorubrum rubrum</name>
    <dbReference type="NCBI Taxonomy" id="1126240"/>
    <lineage>
        <taxon>Archaea</taxon>
        <taxon>Methanobacteriati</taxon>
        <taxon>Methanobacteriota</taxon>
        <taxon>Stenosarchaea group</taxon>
        <taxon>Halobacteria</taxon>
        <taxon>Halobacteriales</taxon>
        <taxon>Haloferacaceae</taxon>
        <taxon>Halorubrum</taxon>
    </lineage>
</organism>
<evidence type="ECO:0000259" key="3">
    <source>
        <dbReference type="Pfam" id="PF24460"/>
    </source>
</evidence>
<feature type="compositionally biased region" description="Gly residues" evidence="1">
    <location>
        <begin position="108"/>
        <end position="121"/>
    </location>
</feature>
<feature type="domain" description="DUF7575" evidence="3">
    <location>
        <begin position="168"/>
        <end position="194"/>
    </location>
</feature>
<feature type="compositionally biased region" description="Basic and acidic residues" evidence="1">
    <location>
        <begin position="146"/>
        <end position="160"/>
    </location>
</feature>
<keyword evidence="5" id="KW-1185">Reference proteome</keyword>
<reference evidence="4 5" key="1">
    <citation type="journal article" date="2019" name="Int. J. Syst. Evol. Microbiol.">
        <title>The Global Catalogue of Microorganisms (GCM) 10K type strain sequencing project: providing services to taxonomists for standard genome sequencing and annotation.</title>
        <authorList>
            <consortium name="The Broad Institute Genomics Platform"/>
            <consortium name="The Broad Institute Genome Sequencing Center for Infectious Disease"/>
            <person name="Wu L."/>
            <person name="Ma J."/>
        </authorList>
    </citation>
    <scope>NUCLEOTIDE SEQUENCE [LARGE SCALE GENOMIC DNA]</scope>
    <source>
        <strain evidence="4 5">CGMCC 1.12124</strain>
    </source>
</reference>
<feature type="transmembrane region" description="Helical" evidence="2">
    <location>
        <begin position="64"/>
        <end position="85"/>
    </location>
</feature>
<dbReference type="EMBL" id="JBHSKY010000007">
    <property type="protein sequence ID" value="MFC5278729.1"/>
    <property type="molecule type" value="Genomic_DNA"/>
</dbReference>
<comment type="caution">
    <text evidence="4">The sequence shown here is derived from an EMBL/GenBank/DDBJ whole genome shotgun (WGS) entry which is preliminary data.</text>
</comment>
<feature type="region of interest" description="Disordered" evidence="1">
    <location>
        <begin position="95"/>
        <end position="175"/>
    </location>
</feature>
<dbReference type="Proteomes" id="UP001596118">
    <property type="component" value="Unassembled WGS sequence"/>
</dbReference>
<protein>
    <submittedName>
        <fullName evidence="4">Zinc ribbon domain-containing protein</fullName>
    </submittedName>
</protein>
<keyword evidence="2" id="KW-1133">Transmembrane helix</keyword>
<evidence type="ECO:0000256" key="1">
    <source>
        <dbReference type="SAM" id="MobiDB-lite"/>
    </source>
</evidence>
<proteinExistence type="predicted"/>
<dbReference type="RefSeq" id="WP_256411138.1">
    <property type="nucleotide sequence ID" value="NZ_JANHDM010000003.1"/>
</dbReference>
<keyword evidence="2" id="KW-0812">Transmembrane</keyword>
<gene>
    <name evidence="4" type="ORF">ACFPM1_08185</name>
</gene>
<evidence type="ECO:0000313" key="5">
    <source>
        <dbReference type="Proteomes" id="UP001596118"/>
    </source>
</evidence>
<accession>A0ABD5R1H8</accession>
<feature type="transmembrane region" description="Helical" evidence="2">
    <location>
        <begin position="35"/>
        <end position="52"/>
    </location>
</feature>
<dbReference type="AlphaFoldDB" id="A0ABD5R1H8"/>
<dbReference type="Pfam" id="PF24460">
    <property type="entry name" value="DUF7575"/>
    <property type="match status" value="1"/>
</dbReference>